<comment type="caution">
    <text evidence="1">The sequence shown here is derived from an EMBL/GenBank/DDBJ whole genome shotgun (WGS) entry which is preliminary data.</text>
</comment>
<protein>
    <submittedName>
        <fullName evidence="1">Uncharacterized protein</fullName>
    </submittedName>
</protein>
<organism evidence="1 2">
    <name type="scientific">Amblyomma americanum</name>
    <name type="common">Lone star tick</name>
    <dbReference type="NCBI Taxonomy" id="6943"/>
    <lineage>
        <taxon>Eukaryota</taxon>
        <taxon>Metazoa</taxon>
        <taxon>Ecdysozoa</taxon>
        <taxon>Arthropoda</taxon>
        <taxon>Chelicerata</taxon>
        <taxon>Arachnida</taxon>
        <taxon>Acari</taxon>
        <taxon>Parasitiformes</taxon>
        <taxon>Ixodida</taxon>
        <taxon>Ixodoidea</taxon>
        <taxon>Ixodidae</taxon>
        <taxon>Amblyomminae</taxon>
        <taxon>Amblyomma</taxon>
    </lineage>
</organism>
<reference evidence="1 2" key="1">
    <citation type="journal article" date="2023" name="Arcadia Sci">
        <title>De novo assembly of a long-read Amblyomma americanum tick genome.</title>
        <authorList>
            <person name="Chou S."/>
            <person name="Poskanzer K.E."/>
            <person name="Rollins M."/>
            <person name="Thuy-Boun P.S."/>
        </authorList>
    </citation>
    <scope>NUCLEOTIDE SEQUENCE [LARGE SCALE GENOMIC DNA]</scope>
    <source>
        <strain evidence="1">F_SG_1</strain>
        <tissue evidence="1">Salivary glands</tissue>
    </source>
</reference>
<evidence type="ECO:0000313" key="1">
    <source>
        <dbReference type="EMBL" id="KAK8773726.1"/>
    </source>
</evidence>
<name>A0AAQ4EG99_AMBAM</name>
<proteinExistence type="predicted"/>
<accession>A0AAQ4EG99</accession>
<sequence length="99" mass="10965">MATGKEQTSAEEHPVTSGENDLALYWDSRYHRYFYAGAMTPPTGQLYDLAGTPITHPTDIHTWSVVELEQGECPVGRAGGSSSRSIITPRDQMVRKKLL</sequence>
<dbReference type="EMBL" id="JARKHS020016397">
    <property type="protein sequence ID" value="KAK8773726.1"/>
    <property type="molecule type" value="Genomic_DNA"/>
</dbReference>
<keyword evidence="2" id="KW-1185">Reference proteome</keyword>
<evidence type="ECO:0000313" key="2">
    <source>
        <dbReference type="Proteomes" id="UP001321473"/>
    </source>
</evidence>
<dbReference type="Proteomes" id="UP001321473">
    <property type="component" value="Unassembled WGS sequence"/>
</dbReference>
<gene>
    <name evidence="1" type="ORF">V5799_011741</name>
</gene>
<dbReference type="AlphaFoldDB" id="A0AAQ4EG99"/>